<evidence type="ECO:0000313" key="3">
    <source>
        <dbReference type="EMBL" id="KAK8100365.1"/>
    </source>
</evidence>
<gene>
    <name evidence="3" type="ORF">PG999_010739</name>
</gene>
<dbReference type="Proteomes" id="UP001392437">
    <property type="component" value="Unassembled WGS sequence"/>
</dbReference>
<dbReference type="AlphaFoldDB" id="A0AAW0QAZ6"/>
<organism evidence="3 4">
    <name type="scientific">Apiospora kogelbergensis</name>
    <dbReference type="NCBI Taxonomy" id="1337665"/>
    <lineage>
        <taxon>Eukaryota</taxon>
        <taxon>Fungi</taxon>
        <taxon>Dikarya</taxon>
        <taxon>Ascomycota</taxon>
        <taxon>Pezizomycotina</taxon>
        <taxon>Sordariomycetes</taxon>
        <taxon>Xylariomycetidae</taxon>
        <taxon>Amphisphaeriales</taxon>
        <taxon>Apiosporaceae</taxon>
        <taxon>Apiospora</taxon>
    </lineage>
</organism>
<evidence type="ECO:0000256" key="2">
    <source>
        <dbReference type="SAM" id="SignalP"/>
    </source>
</evidence>
<feature type="compositionally biased region" description="Basic and acidic residues" evidence="1">
    <location>
        <begin position="392"/>
        <end position="414"/>
    </location>
</feature>
<keyword evidence="4" id="KW-1185">Reference proteome</keyword>
<feature type="chain" id="PRO_5043384921" description="Htaa protein" evidence="2">
    <location>
        <begin position="27"/>
        <end position="441"/>
    </location>
</feature>
<comment type="caution">
    <text evidence="3">The sequence shown here is derived from an EMBL/GenBank/DDBJ whole genome shotgun (WGS) entry which is preliminary data.</text>
</comment>
<feature type="region of interest" description="Disordered" evidence="1">
    <location>
        <begin position="392"/>
        <end position="419"/>
    </location>
</feature>
<protein>
    <recommendedName>
        <fullName evidence="5">Htaa protein</fullName>
    </recommendedName>
</protein>
<keyword evidence="2" id="KW-0732">Signal</keyword>
<evidence type="ECO:0000313" key="4">
    <source>
        <dbReference type="Proteomes" id="UP001392437"/>
    </source>
</evidence>
<name>A0AAW0QAZ6_9PEZI</name>
<dbReference type="EMBL" id="JAQQWP010000009">
    <property type="protein sequence ID" value="KAK8100365.1"/>
    <property type="molecule type" value="Genomic_DNA"/>
</dbReference>
<feature type="signal peptide" evidence="2">
    <location>
        <begin position="1"/>
        <end position="26"/>
    </location>
</feature>
<accession>A0AAW0QAZ6</accession>
<evidence type="ECO:0000256" key="1">
    <source>
        <dbReference type="SAM" id="MobiDB-lite"/>
    </source>
</evidence>
<sequence>MLPLKTIGRLLVVASVAASLSTEITATTSSRDLMVLETRDLTIKDEPKKFDLGWQVKDRPIFSGQWTGAVARGQHDASATTKVSVECLDCRTWGTVTAQVELTQVDLHRPSVYARLNFTNVGGYFNFGLAASAQGTYVFQLPSGKRGGKKDKKTVRSRGVDADISLIAELIIQVSASVEASGGFHFAVTDNTTGLQVKVPDFSSVILPLPDVKFGLIPVAINDTSANITAAIRFRADAGIVAEAKGLSATGKAGAFLNLAQVTLSGRSSPAAGCFSVDVESNAGAYAYASACGKKDCTGDAAAAATVFYRGSYGQTVVATNVETMTTSSCPSATVANAAAYALAINVAAVDKIEHAIALTSAATEISSVNTEGIAKPTASIITGQYVEWAKESEEKKEDKKDGDGKKDEDDKKKNAVSARWESPNGLLGMLGFFAAVLVCL</sequence>
<reference evidence="3 4" key="1">
    <citation type="submission" date="2023-01" db="EMBL/GenBank/DDBJ databases">
        <title>Analysis of 21 Apiospora genomes using comparative genomics revels a genus with tremendous synthesis potential of carbohydrate active enzymes and secondary metabolites.</title>
        <authorList>
            <person name="Sorensen T."/>
        </authorList>
    </citation>
    <scope>NUCLEOTIDE SEQUENCE [LARGE SCALE GENOMIC DNA]</scope>
    <source>
        <strain evidence="3 4">CBS 117206</strain>
    </source>
</reference>
<proteinExistence type="predicted"/>
<evidence type="ECO:0008006" key="5">
    <source>
        <dbReference type="Google" id="ProtNLM"/>
    </source>
</evidence>